<comment type="caution">
    <text evidence="3">The sequence shown here is derived from an EMBL/GenBank/DDBJ whole genome shotgun (WGS) entry which is preliminary data.</text>
</comment>
<protein>
    <recommendedName>
        <fullName evidence="6">Ricin B lectin domain-containing protein</fullName>
    </recommendedName>
</protein>
<dbReference type="Pfam" id="PF16850">
    <property type="entry name" value="Inhibitor_I66"/>
    <property type="match status" value="1"/>
</dbReference>
<name>A0A6G1MAC5_ORBOL</name>
<dbReference type="Proteomes" id="UP000479691">
    <property type="component" value="Unassembled WGS sequence"/>
</dbReference>
<evidence type="ECO:0000313" key="5">
    <source>
        <dbReference type="Proteomes" id="UP000614610"/>
    </source>
</evidence>
<dbReference type="OrthoDB" id="5284058at2759"/>
<dbReference type="InterPro" id="IPR031755">
    <property type="entry name" value="Inhibitor_I66"/>
</dbReference>
<dbReference type="AlphaFoldDB" id="A0A6G1MAC5"/>
<evidence type="ECO:0000313" key="4">
    <source>
        <dbReference type="Proteomes" id="UP000479691"/>
    </source>
</evidence>
<sequence length="188" mass="21766">MSLPTAYYFMMGSHRDYQYSIGRSPFEDHSLNPKPVWLLRPSSEGFTPWLITKTARGYVFTVKEAPTGAEGDSVVAIIDRNRTPVVEWILEPVPGEQDRFRIRNANRYYWTVDDSNTQNGYKIVIRREGEGSQIFNIFRAYRDFSGEEEKYSQRTDSKDGSPYNPEKSEEGGRQNFFGSGKREKKFCS</sequence>
<evidence type="ECO:0008006" key="6">
    <source>
        <dbReference type="Google" id="ProtNLM"/>
    </source>
</evidence>
<dbReference type="CDD" id="cd23428">
    <property type="entry name" value="beta-trefoil_Ricin_SPI"/>
    <property type="match status" value="1"/>
</dbReference>
<feature type="region of interest" description="Disordered" evidence="1">
    <location>
        <begin position="146"/>
        <end position="188"/>
    </location>
</feature>
<gene>
    <name evidence="3" type="ORF">TWF679_000323</name>
    <name evidence="2" type="ORF">TWF788_007993</name>
</gene>
<proteinExistence type="predicted"/>
<dbReference type="GO" id="GO:0004867">
    <property type="term" value="F:serine-type endopeptidase inhibitor activity"/>
    <property type="evidence" value="ECO:0007669"/>
    <property type="project" value="InterPro"/>
</dbReference>
<evidence type="ECO:0000313" key="3">
    <source>
        <dbReference type="EMBL" id="KAF3218911.1"/>
    </source>
</evidence>
<feature type="compositionally biased region" description="Basic and acidic residues" evidence="1">
    <location>
        <begin position="146"/>
        <end position="159"/>
    </location>
</feature>
<accession>A0A6G1MAC5</accession>
<reference evidence="3 4" key="1">
    <citation type="submission" date="2019-06" db="EMBL/GenBank/DDBJ databases">
        <authorList>
            <person name="Palmer J.M."/>
        </authorList>
    </citation>
    <scope>NUCLEOTIDE SEQUENCE</scope>
    <source>
        <strain evidence="3">TWF679</strain>
        <strain evidence="2 4">TWF788</strain>
    </source>
</reference>
<evidence type="ECO:0000313" key="2">
    <source>
        <dbReference type="EMBL" id="KAF3176507.1"/>
    </source>
</evidence>
<dbReference type="Gene3D" id="2.80.10.50">
    <property type="match status" value="1"/>
</dbReference>
<evidence type="ECO:0000256" key="1">
    <source>
        <dbReference type="SAM" id="MobiDB-lite"/>
    </source>
</evidence>
<organism evidence="3 5">
    <name type="scientific">Orbilia oligospora</name>
    <name type="common">Nematode-trapping fungus</name>
    <name type="synonym">Arthrobotrys oligospora</name>
    <dbReference type="NCBI Taxonomy" id="2813651"/>
    <lineage>
        <taxon>Eukaryota</taxon>
        <taxon>Fungi</taxon>
        <taxon>Dikarya</taxon>
        <taxon>Ascomycota</taxon>
        <taxon>Pezizomycotina</taxon>
        <taxon>Orbiliomycetes</taxon>
        <taxon>Orbiliales</taxon>
        <taxon>Orbiliaceae</taxon>
        <taxon>Orbilia</taxon>
    </lineage>
</organism>
<dbReference type="EMBL" id="JAABOE010000048">
    <property type="protein sequence ID" value="KAF3176507.1"/>
    <property type="molecule type" value="Genomic_DNA"/>
</dbReference>
<dbReference type="Proteomes" id="UP000614610">
    <property type="component" value="Unassembled WGS sequence"/>
</dbReference>
<dbReference type="EMBL" id="WIWT01000010">
    <property type="protein sequence ID" value="KAF3218911.1"/>
    <property type="molecule type" value="Genomic_DNA"/>
</dbReference>